<evidence type="ECO:0000256" key="1">
    <source>
        <dbReference type="SAM" id="Phobius"/>
    </source>
</evidence>
<organism evidence="2 3">
    <name type="scientific">Pelagibacter ubique</name>
    <dbReference type="NCBI Taxonomy" id="198252"/>
    <lineage>
        <taxon>Bacteria</taxon>
        <taxon>Pseudomonadati</taxon>
        <taxon>Pseudomonadota</taxon>
        <taxon>Alphaproteobacteria</taxon>
        <taxon>Candidatus Pelagibacterales</taxon>
        <taxon>Candidatus Pelagibacteraceae</taxon>
        <taxon>Candidatus Pelagibacter</taxon>
    </lineage>
</organism>
<evidence type="ECO:0000313" key="2">
    <source>
        <dbReference type="EMBL" id="NMN67887.1"/>
    </source>
</evidence>
<comment type="caution">
    <text evidence="2">The sequence shown here is derived from an EMBL/GenBank/DDBJ whole genome shotgun (WGS) entry which is preliminary data.</text>
</comment>
<name>A0ABX1T195_PELUQ</name>
<evidence type="ECO:0000313" key="3">
    <source>
        <dbReference type="Proteomes" id="UP001166004"/>
    </source>
</evidence>
<proteinExistence type="predicted"/>
<dbReference type="Proteomes" id="UP001166004">
    <property type="component" value="Unassembled WGS sequence"/>
</dbReference>
<protein>
    <submittedName>
        <fullName evidence="2">Uncharacterized protein</fullName>
    </submittedName>
</protein>
<keyword evidence="1" id="KW-1133">Transmembrane helix</keyword>
<dbReference type="EMBL" id="LANA01000002">
    <property type="protein sequence ID" value="NMN67887.1"/>
    <property type="molecule type" value="Genomic_DNA"/>
</dbReference>
<gene>
    <name evidence="2" type="ORF">VP91_00010380</name>
</gene>
<keyword evidence="1" id="KW-0812">Transmembrane</keyword>
<sequence>MDIGLAILMGMAVLLIMIYLSTRSIVEVLNHWGKRNDDAQGHIMEKLDSVNKELRDKLPMR</sequence>
<accession>A0ABX1T195</accession>
<feature type="transmembrane region" description="Helical" evidence="1">
    <location>
        <begin position="6"/>
        <end position="26"/>
    </location>
</feature>
<keyword evidence="1" id="KW-0472">Membrane</keyword>
<reference evidence="2 3" key="1">
    <citation type="submission" date="2019-07" db="EMBL/GenBank/DDBJ databases">
        <title>SAR11 Genome Evolution.</title>
        <authorList>
            <person name="Giovannoni S."/>
        </authorList>
    </citation>
    <scope>NUCLEOTIDE SEQUENCE [LARGE SCALE GENOMIC DNA]</scope>
    <source>
        <strain evidence="2 3">HTCC9565</strain>
    </source>
</reference>
<keyword evidence="3" id="KW-1185">Reference proteome</keyword>